<protein>
    <submittedName>
        <fullName evidence="1">Uncharacterized protein</fullName>
    </submittedName>
</protein>
<name>A0A0F9RCM1_9ZZZZ</name>
<proteinExistence type="predicted"/>
<reference evidence="1" key="1">
    <citation type="journal article" date="2015" name="Nature">
        <title>Complex archaea that bridge the gap between prokaryotes and eukaryotes.</title>
        <authorList>
            <person name="Spang A."/>
            <person name="Saw J.H."/>
            <person name="Jorgensen S.L."/>
            <person name="Zaremba-Niedzwiedzka K."/>
            <person name="Martijn J."/>
            <person name="Lind A.E."/>
            <person name="van Eijk R."/>
            <person name="Schleper C."/>
            <person name="Guy L."/>
            <person name="Ettema T.J."/>
        </authorList>
    </citation>
    <scope>NUCLEOTIDE SEQUENCE</scope>
</reference>
<gene>
    <name evidence="1" type="ORF">LCGC14_0910860</name>
</gene>
<comment type="caution">
    <text evidence="1">The sequence shown here is derived from an EMBL/GenBank/DDBJ whole genome shotgun (WGS) entry which is preliminary data.</text>
</comment>
<evidence type="ECO:0000313" key="1">
    <source>
        <dbReference type="EMBL" id="KKN22856.1"/>
    </source>
</evidence>
<dbReference type="EMBL" id="LAZR01003024">
    <property type="protein sequence ID" value="KKN22856.1"/>
    <property type="molecule type" value="Genomic_DNA"/>
</dbReference>
<organism evidence="1">
    <name type="scientific">marine sediment metagenome</name>
    <dbReference type="NCBI Taxonomy" id="412755"/>
    <lineage>
        <taxon>unclassified sequences</taxon>
        <taxon>metagenomes</taxon>
        <taxon>ecological metagenomes</taxon>
    </lineage>
</organism>
<dbReference type="AlphaFoldDB" id="A0A0F9RCM1"/>
<accession>A0A0F9RCM1</accession>
<sequence length="64" mass="7556">MWKISQETFEILKDGPWFDEYDYFLESAKKMVIDANKCGLTPKNMGVKNFQDAHDLNLIVWVDQ</sequence>